<dbReference type="PANTHER" id="PTHR16246">
    <property type="entry name" value="HOST CELL FACTOR C1 REGULATOR 1"/>
    <property type="match status" value="1"/>
</dbReference>
<sequence length="306" mass="33532">MFDGRSSFDVEQPYQPVPLVNNPASTWLHTPPMQMPWGIPTSDQPSVMRFTGDTSITPIVPTAPAPVPDIKSTQFQSLSKTQSKRKSWDCEIEYNCPPPKQLITEEKMAENLNCLHISNSYVSHQIGSNQPMSIQLPKSTSTTSTEVLDMSSSSSSSSSVETALDGKDRTVSLCEQLRKLISESSVIPSPLLNKVERPTNALVLWKPPGETIFKSIGKTSPNEDLENQLKQQQDEEAKASTSGIGFSSRPSSQTSWSDLMDNNNSNSAMDLNLLSPGSSSYQLLPSEVPLPDDDAMDLPDDSSMDY</sequence>
<dbReference type="GeneID" id="117639453"/>
<accession>A0A6P8Y3T3</accession>
<gene>
    <name evidence="3" type="primary">LOC117639453</name>
</gene>
<dbReference type="AlphaFoldDB" id="A0A6P8Y3T3"/>
<keyword evidence="2" id="KW-1185">Reference proteome</keyword>
<proteinExistence type="predicted"/>
<evidence type="ECO:0000313" key="2">
    <source>
        <dbReference type="Proteomes" id="UP000515158"/>
    </source>
</evidence>
<dbReference type="InterPro" id="IPR029195">
    <property type="entry name" value="HCFC1R1"/>
</dbReference>
<feature type="region of interest" description="Disordered" evidence="1">
    <location>
        <begin position="214"/>
        <end position="306"/>
    </location>
</feature>
<feature type="compositionally biased region" description="Acidic residues" evidence="1">
    <location>
        <begin position="290"/>
        <end position="306"/>
    </location>
</feature>
<dbReference type="Proteomes" id="UP000515158">
    <property type="component" value="Unplaced"/>
</dbReference>
<dbReference type="RefSeq" id="XP_034231010.1">
    <property type="nucleotide sequence ID" value="XM_034375119.1"/>
</dbReference>
<feature type="compositionally biased region" description="Polar residues" evidence="1">
    <location>
        <begin position="132"/>
        <end position="146"/>
    </location>
</feature>
<feature type="region of interest" description="Disordered" evidence="1">
    <location>
        <begin position="132"/>
        <end position="164"/>
    </location>
</feature>
<dbReference type="InParanoid" id="A0A6P8Y3T3"/>
<protein>
    <submittedName>
        <fullName evidence="3">Uncharacterized protein LOC117639453</fullName>
    </submittedName>
</protein>
<dbReference type="PANTHER" id="PTHR16246:SF2">
    <property type="entry name" value="HOST CELL FACTOR C1 REGULATOR 1"/>
    <property type="match status" value="1"/>
</dbReference>
<reference evidence="3" key="1">
    <citation type="submission" date="2025-08" db="UniProtKB">
        <authorList>
            <consortium name="RefSeq"/>
        </authorList>
    </citation>
    <scope>IDENTIFICATION</scope>
    <source>
        <tissue evidence="3">Total insect</tissue>
    </source>
</reference>
<evidence type="ECO:0000313" key="3">
    <source>
        <dbReference type="RefSeq" id="XP_034231010.1"/>
    </source>
</evidence>
<feature type="compositionally biased region" description="Polar residues" evidence="1">
    <location>
        <begin position="239"/>
        <end position="283"/>
    </location>
</feature>
<dbReference type="KEGG" id="tpal:117639453"/>
<evidence type="ECO:0000256" key="1">
    <source>
        <dbReference type="SAM" id="MobiDB-lite"/>
    </source>
</evidence>
<organism evidence="3">
    <name type="scientific">Thrips palmi</name>
    <name type="common">Melon thrips</name>
    <dbReference type="NCBI Taxonomy" id="161013"/>
    <lineage>
        <taxon>Eukaryota</taxon>
        <taxon>Metazoa</taxon>
        <taxon>Ecdysozoa</taxon>
        <taxon>Arthropoda</taxon>
        <taxon>Hexapoda</taxon>
        <taxon>Insecta</taxon>
        <taxon>Pterygota</taxon>
        <taxon>Neoptera</taxon>
        <taxon>Paraneoptera</taxon>
        <taxon>Thysanoptera</taxon>
        <taxon>Terebrantia</taxon>
        <taxon>Thripoidea</taxon>
        <taxon>Thripidae</taxon>
        <taxon>Thrips</taxon>
    </lineage>
</organism>
<name>A0A6P8Y3T3_THRPL</name>
<dbReference type="OrthoDB" id="10022757at2759"/>